<name>A0A2K2AYH5_POPTR</name>
<evidence type="ECO:0000256" key="4">
    <source>
        <dbReference type="ARBA" id="ARBA00023163"/>
    </source>
</evidence>
<gene>
    <name evidence="7" type="ORF">POPTR_004G221300</name>
</gene>
<keyword evidence="8" id="KW-1185">Reference proteome</keyword>
<evidence type="ECO:0000256" key="3">
    <source>
        <dbReference type="ARBA" id="ARBA00023125"/>
    </source>
</evidence>
<dbReference type="Pfam" id="PF02362">
    <property type="entry name" value="B3"/>
    <property type="match status" value="1"/>
</dbReference>
<organism evidence="7 8">
    <name type="scientific">Populus trichocarpa</name>
    <name type="common">Western balsam poplar</name>
    <name type="synonym">Populus balsamifera subsp. trichocarpa</name>
    <dbReference type="NCBI Taxonomy" id="3694"/>
    <lineage>
        <taxon>Eukaryota</taxon>
        <taxon>Viridiplantae</taxon>
        <taxon>Streptophyta</taxon>
        <taxon>Embryophyta</taxon>
        <taxon>Tracheophyta</taxon>
        <taxon>Spermatophyta</taxon>
        <taxon>Magnoliopsida</taxon>
        <taxon>eudicotyledons</taxon>
        <taxon>Gunneridae</taxon>
        <taxon>Pentapetalae</taxon>
        <taxon>rosids</taxon>
        <taxon>fabids</taxon>
        <taxon>Malpighiales</taxon>
        <taxon>Salicaceae</taxon>
        <taxon>Saliceae</taxon>
        <taxon>Populus</taxon>
    </lineage>
</organism>
<protein>
    <recommendedName>
        <fullName evidence="6">TF-B3 domain-containing protein</fullName>
    </recommendedName>
</protein>
<dbReference type="InParanoid" id="A0A2K2AYH5"/>
<dbReference type="PANTHER" id="PTHR31140:SF145">
    <property type="entry name" value="TF-B3 DOMAIN-CONTAINING PROTEIN"/>
    <property type="match status" value="1"/>
</dbReference>
<dbReference type="InterPro" id="IPR015300">
    <property type="entry name" value="DNA-bd_pseudobarrel_sf"/>
</dbReference>
<keyword evidence="2" id="KW-0805">Transcription regulation</keyword>
<accession>A0A2K2AYH5</accession>
<evidence type="ECO:0000313" key="7">
    <source>
        <dbReference type="EMBL" id="PNT42578.1"/>
    </source>
</evidence>
<evidence type="ECO:0000256" key="5">
    <source>
        <dbReference type="ARBA" id="ARBA00023242"/>
    </source>
</evidence>
<keyword evidence="5" id="KW-0539">Nucleus</keyword>
<dbReference type="GO" id="GO:0005634">
    <property type="term" value="C:nucleus"/>
    <property type="evidence" value="ECO:0007669"/>
    <property type="project" value="UniProtKB-SubCell"/>
</dbReference>
<dbReference type="GO" id="GO:0003677">
    <property type="term" value="F:DNA binding"/>
    <property type="evidence" value="ECO:0007669"/>
    <property type="project" value="UniProtKB-KW"/>
</dbReference>
<dbReference type="Proteomes" id="UP000006729">
    <property type="component" value="Chromosome 4"/>
</dbReference>
<comment type="subcellular location">
    <subcellularLocation>
        <location evidence="1">Nucleus</location>
    </subcellularLocation>
</comment>
<evidence type="ECO:0000256" key="1">
    <source>
        <dbReference type="ARBA" id="ARBA00004123"/>
    </source>
</evidence>
<dbReference type="Gene3D" id="2.40.330.10">
    <property type="entry name" value="DNA-binding pseudobarrel domain"/>
    <property type="match status" value="1"/>
</dbReference>
<proteinExistence type="predicted"/>
<reference evidence="7 8" key="1">
    <citation type="journal article" date="2006" name="Science">
        <title>The genome of black cottonwood, Populus trichocarpa (Torr. &amp; Gray).</title>
        <authorList>
            <person name="Tuskan G.A."/>
            <person name="Difazio S."/>
            <person name="Jansson S."/>
            <person name="Bohlmann J."/>
            <person name="Grigoriev I."/>
            <person name="Hellsten U."/>
            <person name="Putnam N."/>
            <person name="Ralph S."/>
            <person name="Rombauts S."/>
            <person name="Salamov A."/>
            <person name="Schein J."/>
            <person name="Sterck L."/>
            <person name="Aerts A."/>
            <person name="Bhalerao R.R."/>
            <person name="Bhalerao R.P."/>
            <person name="Blaudez D."/>
            <person name="Boerjan W."/>
            <person name="Brun A."/>
            <person name="Brunner A."/>
            <person name="Busov V."/>
            <person name="Campbell M."/>
            <person name="Carlson J."/>
            <person name="Chalot M."/>
            <person name="Chapman J."/>
            <person name="Chen G.L."/>
            <person name="Cooper D."/>
            <person name="Coutinho P.M."/>
            <person name="Couturier J."/>
            <person name="Covert S."/>
            <person name="Cronk Q."/>
            <person name="Cunningham R."/>
            <person name="Davis J."/>
            <person name="Degroeve S."/>
            <person name="Dejardin A."/>
            <person name="Depamphilis C."/>
            <person name="Detter J."/>
            <person name="Dirks B."/>
            <person name="Dubchak I."/>
            <person name="Duplessis S."/>
            <person name="Ehlting J."/>
            <person name="Ellis B."/>
            <person name="Gendler K."/>
            <person name="Goodstein D."/>
            <person name="Gribskov M."/>
            <person name="Grimwood J."/>
            <person name="Groover A."/>
            <person name="Gunter L."/>
            <person name="Hamberger B."/>
            <person name="Heinze B."/>
            <person name="Helariutta Y."/>
            <person name="Henrissat B."/>
            <person name="Holligan D."/>
            <person name="Holt R."/>
            <person name="Huang W."/>
            <person name="Islam-Faridi N."/>
            <person name="Jones S."/>
            <person name="Jones-Rhoades M."/>
            <person name="Jorgensen R."/>
            <person name="Joshi C."/>
            <person name="Kangasjarvi J."/>
            <person name="Karlsson J."/>
            <person name="Kelleher C."/>
            <person name="Kirkpatrick R."/>
            <person name="Kirst M."/>
            <person name="Kohler A."/>
            <person name="Kalluri U."/>
            <person name="Larimer F."/>
            <person name="Leebens-Mack J."/>
            <person name="Leple J.C."/>
            <person name="Locascio P."/>
            <person name="Lou Y."/>
            <person name="Lucas S."/>
            <person name="Martin F."/>
            <person name="Montanini B."/>
            <person name="Napoli C."/>
            <person name="Nelson D.R."/>
            <person name="Nelson C."/>
            <person name="Nieminen K."/>
            <person name="Nilsson O."/>
            <person name="Pereda V."/>
            <person name="Peter G."/>
            <person name="Philippe R."/>
            <person name="Pilate G."/>
            <person name="Poliakov A."/>
            <person name="Razumovskaya J."/>
            <person name="Richardson P."/>
            <person name="Rinaldi C."/>
            <person name="Ritland K."/>
            <person name="Rouze P."/>
            <person name="Ryaboy D."/>
            <person name="Schmutz J."/>
            <person name="Schrader J."/>
            <person name="Segerman B."/>
            <person name="Shin H."/>
            <person name="Siddiqui A."/>
            <person name="Sterky F."/>
            <person name="Terry A."/>
            <person name="Tsai C.J."/>
            <person name="Uberbacher E."/>
            <person name="Unneberg P."/>
            <person name="Vahala J."/>
            <person name="Wall K."/>
            <person name="Wessler S."/>
            <person name="Yang G."/>
            <person name="Yin T."/>
            <person name="Douglas C."/>
            <person name="Marra M."/>
            <person name="Sandberg G."/>
            <person name="Van de Peer Y."/>
            <person name="Rokhsar D."/>
        </authorList>
    </citation>
    <scope>NUCLEOTIDE SEQUENCE [LARGE SCALE GENOMIC DNA]</scope>
    <source>
        <strain evidence="8">cv. Nisqually</strain>
    </source>
</reference>
<keyword evidence="4" id="KW-0804">Transcription</keyword>
<dbReference type="CDD" id="cd10017">
    <property type="entry name" value="B3_DNA"/>
    <property type="match status" value="1"/>
</dbReference>
<sequence length="143" mass="16719">MSQVLVSVRFLKTWAKASLISPENQLEMEHLFTKQLSPTDTTHRLTIPAANLGDFEFPMGEHAIDIEATDTIERQWIFRLSIRRENNPNPRPVFTGQWTQFVNEKGLRVGDRIIFSRQQVEGNGVQYSIRAERRIFNYWVNVE</sequence>
<dbReference type="PROSITE" id="PS50863">
    <property type="entry name" value="B3"/>
    <property type="match status" value="1"/>
</dbReference>
<dbReference type="SMART" id="SM01019">
    <property type="entry name" value="B3"/>
    <property type="match status" value="1"/>
</dbReference>
<dbReference type="InterPro" id="IPR003340">
    <property type="entry name" value="B3_DNA-bd"/>
</dbReference>
<dbReference type="InterPro" id="IPR044800">
    <property type="entry name" value="LEC2-like"/>
</dbReference>
<feature type="domain" description="TF-B3" evidence="6">
    <location>
        <begin position="30"/>
        <end position="133"/>
    </location>
</feature>
<evidence type="ECO:0000259" key="6">
    <source>
        <dbReference type="PROSITE" id="PS50863"/>
    </source>
</evidence>
<dbReference type="SUPFAM" id="SSF101936">
    <property type="entry name" value="DNA-binding pseudobarrel domain"/>
    <property type="match status" value="1"/>
</dbReference>
<dbReference type="AlphaFoldDB" id="A0A2K2AYH5"/>
<dbReference type="GO" id="GO:0003700">
    <property type="term" value="F:DNA-binding transcription factor activity"/>
    <property type="evidence" value="ECO:0007669"/>
    <property type="project" value="InterPro"/>
</dbReference>
<keyword evidence="3" id="KW-0238">DNA-binding</keyword>
<evidence type="ECO:0000256" key="2">
    <source>
        <dbReference type="ARBA" id="ARBA00023015"/>
    </source>
</evidence>
<dbReference type="PANTHER" id="PTHR31140">
    <property type="entry name" value="B3 DOMAIN-CONTAINING TRANSCRIPTION FACTOR ABI3"/>
    <property type="match status" value="1"/>
</dbReference>
<dbReference type="Gramene" id="Potri.004G221300.1.v4.1">
    <property type="protein sequence ID" value="Potri.004G221300.1.v4.1"/>
    <property type="gene ID" value="Potri.004G221300.v4.1"/>
</dbReference>
<dbReference type="EMBL" id="CM009293">
    <property type="protein sequence ID" value="PNT42578.1"/>
    <property type="molecule type" value="Genomic_DNA"/>
</dbReference>
<evidence type="ECO:0000313" key="8">
    <source>
        <dbReference type="Proteomes" id="UP000006729"/>
    </source>
</evidence>
<dbReference type="SMR" id="A0A2K2AYH5"/>
<dbReference type="FunCoup" id="A0A2K2AYH5">
    <property type="interactions" value="113"/>
</dbReference>